<accession>A0A8J6HR48</accession>
<dbReference type="Proteomes" id="UP000719412">
    <property type="component" value="Unassembled WGS sequence"/>
</dbReference>
<protein>
    <submittedName>
        <fullName evidence="2">Uncharacterized protein</fullName>
    </submittedName>
</protein>
<dbReference type="SUPFAM" id="SSF81321">
    <property type="entry name" value="Family A G protein-coupled receptor-like"/>
    <property type="match status" value="1"/>
</dbReference>
<evidence type="ECO:0000256" key="1">
    <source>
        <dbReference type="SAM" id="Phobius"/>
    </source>
</evidence>
<reference evidence="2" key="1">
    <citation type="journal article" date="2020" name="J Insects Food Feed">
        <title>The yellow mealworm (Tenebrio molitor) genome: a resource for the emerging insects as food and feed industry.</title>
        <authorList>
            <person name="Eriksson T."/>
            <person name="Andere A."/>
            <person name="Kelstrup H."/>
            <person name="Emery V."/>
            <person name="Picard C."/>
        </authorList>
    </citation>
    <scope>NUCLEOTIDE SEQUENCE</scope>
    <source>
        <strain evidence="2">Stoneville</strain>
        <tissue evidence="2">Whole head</tissue>
    </source>
</reference>
<evidence type="ECO:0000313" key="3">
    <source>
        <dbReference type="Proteomes" id="UP000719412"/>
    </source>
</evidence>
<evidence type="ECO:0000313" key="2">
    <source>
        <dbReference type="EMBL" id="KAH0819240.1"/>
    </source>
</evidence>
<reference evidence="2" key="2">
    <citation type="submission" date="2021-08" db="EMBL/GenBank/DDBJ databases">
        <authorList>
            <person name="Eriksson T."/>
        </authorList>
    </citation>
    <scope>NUCLEOTIDE SEQUENCE</scope>
    <source>
        <strain evidence="2">Stoneville</strain>
        <tissue evidence="2">Whole head</tissue>
    </source>
</reference>
<keyword evidence="1" id="KW-1133">Transmembrane helix</keyword>
<keyword evidence="1" id="KW-0472">Membrane</keyword>
<name>A0A8J6HR48_TENMO</name>
<gene>
    <name evidence="2" type="ORF">GEV33_003551</name>
</gene>
<feature type="transmembrane region" description="Helical" evidence="1">
    <location>
        <begin position="12"/>
        <end position="31"/>
    </location>
</feature>
<organism evidence="2 3">
    <name type="scientific">Tenebrio molitor</name>
    <name type="common">Yellow mealworm beetle</name>
    <dbReference type="NCBI Taxonomy" id="7067"/>
    <lineage>
        <taxon>Eukaryota</taxon>
        <taxon>Metazoa</taxon>
        <taxon>Ecdysozoa</taxon>
        <taxon>Arthropoda</taxon>
        <taxon>Hexapoda</taxon>
        <taxon>Insecta</taxon>
        <taxon>Pterygota</taxon>
        <taxon>Neoptera</taxon>
        <taxon>Endopterygota</taxon>
        <taxon>Coleoptera</taxon>
        <taxon>Polyphaga</taxon>
        <taxon>Cucujiformia</taxon>
        <taxon>Tenebrionidae</taxon>
        <taxon>Tenebrio</taxon>
    </lineage>
</organism>
<dbReference type="AlphaFoldDB" id="A0A8J6HR48"/>
<proteinExistence type="predicted"/>
<dbReference type="Gene3D" id="1.20.1070.10">
    <property type="entry name" value="Rhodopsin 7-helix transmembrane proteins"/>
    <property type="match status" value="1"/>
</dbReference>
<keyword evidence="1" id="KW-0812">Transmembrane</keyword>
<feature type="transmembrane region" description="Helical" evidence="1">
    <location>
        <begin position="80"/>
        <end position="97"/>
    </location>
</feature>
<keyword evidence="3" id="KW-1185">Reference proteome</keyword>
<sequence length="178" mass="20444">MFIWLRRDVNYTNHLTTTLILIVFFFLINQIPSLLTNRASASTFIFFASSSNDSCNSKSLETVRQISTIVNAVSLSTDFVLYYMFCPAFCKVLGKLFRRKARKKPVQMNVFVLDKQICFDNNGKSINELTTGKLFQMMNDESNRDSLPSSIYSCDRSEEERVKNNRDTLITLCPDAID</sequence>
<comment type="caution">
    <text evidence="2">The sequence shown here is derived from an EMBL/GenBank/DDBJ whole genome shotgun (WGS) entry which is preliminary data.</text>
</comment>
<dbReference type="EMBL" id="JABDTM020015129">
    <property type="protein sequence ID" value="KAH0819240.1"/>
    <property type="molecule type" value="Genomic_DNA"/>
</dbReference>